<protein>
    <submittedName>
        <fullName evidence="2">Uncharacterized protein</fullName>
    </submittedName>
</protein>
<comment type="caution">
    <text evidence="2">The sequence shown here is derived from an EMBL/GenBank/DDBJ whole genome shotgun (WGS) entry which is preliminary data.</text>
</comment>
<keyword evidence="3" id="KW-1185">Reference proteome</keyword>
<evidence type="ECO:0000313" key="3">
    <source>
        <dbReference type="Proteomes" id="UP000735302"/>
    </source>
</evidence>
<feature type="region of interest" description="Disordered" evidence="1">
    <location>
        <begin position="1"/>
        <end position="20"/>
    </location>
</feature>
<feature type="region of interest" description="Disordered" evidence="1">
    <location>
        <begin position="28"/>
        <end position="74"/>
    </location>
</feature>
<reference evidence="2 3" key="1">
    <citation type="journal article" date="2021" name="Elife">
        <title>Chloroplast acquisition without the gene transfer in kleptoplastic sea slugs, Plakobranchus ocellatus.</title>
        <authorList>
            <person name="Maeda T."/>
            <person name="Takahashi S."/>
            <person name="Yoshida T."/>
            <person name="Shimamura S."/>
            <person name="Takaki Y."/>
            <person name="Nagai Y."/>
            <person name="Toyoda A."/>
            <person name="Suzuki Y."/>
            <person name="Arimoto A."/>
            <person name="Ishii H."/>
            <person name="Satoh N."/>
            <person name="Nishiyama T."/>
            <person name="Hasebe M."/>
            <person name="Maruyama T."/>
            <person name="Minagawa J."/>
            <person name="Obokata J."/>
            <person name="Shigenobu S."/>
        </authorList>
    </citation>
    <scope>NUCLEOTIDE SEQUENCE [LARGE SCALE GENOMIC DNA]</scope>
</reference>
<evidence type="ECO:0000256" key="1">
    <source>
        <dbReference type="SAM" id="MobiDB-lite"/>
    </source>
</evidence>
<organism evidence="2 3">
    <name type="scientific">Plakobranchus ocellatus</name>
    <dbReference type="NCBI Taxonomy" id="259542"/>
    <lineage>
        <taxon>Eukaryota</taxon>
        <taxon>Metazoa</taxon>
        <taxon>Spiralia</taxon>
        <taxon>Lophotrochozoa</taxon>
        <taxon>Mollusca</taxon>
        <taxon>Gastropoda</taxon>
        <taxon>Heterobranchia</taxon>
        <taxon>Euthyneura</taxon>
        <taxon>Panpulmonata</taxon>
        <taxon>Sacoglossa</taxon>
        <taxon>Placobranchoidea</taxon>
        <taxon>Plakobranchidae</taxon>
        <taxon>Plakobranchus</taxon>
    </lineage>
</organism>
<feature type="compositionally biased region" description="Basic residues" evidence="1">
    <location>
        <begin position="1"/>
        <end position="12"/>
    </location>
</feature>
<proteinExistence type="predicted"/>
<feature type="compositionally biased region" description="Basic and acidic residues" evidence="1">
    <location>
        <begin position="63"/>
        <end position="74"/>
    </location>
</feature>
<sequence>MAAKPTQRKQHGNKTYSAGATYQQNLLSGDNMATKTHSAETTYQRNPHSKDNMLAKPTQRRQHTSETHTAKTTC</sequence>
<gene>
    <name evidence="2" type="ORF">PoB_001859300</name>
</gene>
<dbReference type="Proteomes" id="UP000735302">
    <property type="component" value="Unassembled WGS sequence"/>
</dbReference>
<evidence type="ECO:0000313" key="2">
    <source>
        <dbReference type="EMBL" id="GFN92087.1"/>
    </source>
</evidence>
<dbReference type="EMBL" id="BLXT01002217">
    <property type="protein sequence ID" value="GFN92087.1"/>
    <property type="molecule type" value="Genomic_DNA"/>
</dbReference>
<accession>A0AAV3ZBI8</accession>
<dbReference type="AlphaFoldDB" id="A0AAV3ZBI8"/>
<name>A0AAV3ZBI8_9GAST</name>
<feature type="compositionally biased region" description="Polar residues" evidence="1">
    <location>
        <begin position="28"/>
        <end position="46"/>
    </location>
</feature>